<keyword evidence="1" id="KW-0815">Transposition</keyword>
<protein>
    <recommendedName>
        <fullName evidence="6">MULE transposase domain-containing protein</fullName>
    </recommendedName>
</protein>
<dbReference type="Proteomes" id="UP001280121">
    <property type="component" value="Unassembled WGS sequence"/>
</dbReference>
<name>A0AAD9TWV0_9ROSI</name>
<dbReference type="GO" id="GO:0003677">
    <property type="term" value="F:DNA binding"/>
    <property type="evidence" value="ECO:0007669"/>
    <property type="project" value="UniProtKB-KW"/>
</dbReference>
<gene>
    <name evidence="4" type="ORF">Ddye_018925</name>
</gene>
<evidence type="ECO:0000313" key="5">
    <source>
        <dbReference type="Proteomes" id="UP001280121"/>
    </source>
</evidence>
<dbReference type="EMBL" id="JANJYI010000006">
    <property type="protein sequence ID" value="KAK2643730.1"/>
    <property type="molecule type" value="Genomic_DNA"/>
</dbReference>
<dbReference type="PANTHER" id="PTHR31973:SF187">
    <property type="entry name" value="MUTATOR TRANSPOSASE MUDRA PROTEIN"/>
    <property type="match status" value="1"/>
</dbReference>
<dbReference type="GO" id="GO:0006313">
    <property type="term" value="P:DNA transposition"/>
    <property type="evidence" value="ECO:0007669"/>
    <property type="project" value="InterPro"/>
</dbReference>
<evidence type="ECO:0000313" key="4">
    <source>
        <dbReference type="EMBL" id="KAK2643730.1"/>
    </source>
</evidence>
<organism evidence="4 5">
    <name type="scientific">Dipteronia dyeriana</name>
    <dbReference type="NCBI Taxonomy" id="168575"/>
    <lineage>
        <taxon>Eukaryota</taxon>
        <taxon>Viridiplantae</taxon>
        <taxon>Streptophyta</taxon>
        <taxon>Embryophyta</taxon>
        <taxon>Tracheophyta</taxon>
        <taxon>Spermatophyta</taxon>
        <taxon>Magnoliopsida</taxon>
        <taxon>eudicotyledons</taxon>
        <taxon>Gunneridae</taxon>
        <taxon>Pentapetalae</taxon>
        <taxon>rosids</taxon>
        <taxon>malvids</taxon>
        <taxon>Sapindales</taxon>
        <taxon>Sapindaceae</taxon>
        <taxon>Hippocastanoideae</taxon>
        <taxon>Acereae</taxon>
        <taxon>Dipteronia</taxon>
    </lineage>
</organism>
<comment type="caution">
    <text evidence="4">The sequence shown here is derived from an EMBL/GenBank/DDBJ whole genome shotgun (WGS) entry which is preliminary data.</text>
</comment>
<reference evidence="4" key="1">
    <citation type="journal article" date="2023" name="Plant J.">
        <title>Genome sequences and population genomics provide insights into the demographic history, inbreeding, and mutation load of two 'living fossil' tree species of Dipteronia.</title>
        <authorList>
            <person name="Feng Y."/>
            <person name="Comes H.P."/>
            <person name="Chen J."/>
            <person name="Zhu S."/>
            <person name="Lu R."/>
            <person name="Zhang X."/>
            <person name="Li P."/>
            <person name="Qiu J."/>
            <person name="Olsen K.M."/>
            <person name="Qiu Y."/>
        </authorList>
    </citation>
    <scope>NUCLEOTIDE SEQUENCE</scope>
    <source>
        <strain evidence="4">KIB01</strain>
    </source>
</reference>
<keyword evidence="2" id="KW-0238">DNA-binding</keyword>
<evidence type="ECO:0000256" key="3">
    <source>
        <dbReference type="ARBA" id="ARBA00023172"/>
    </source>
</evidence>
<dbReference type="GO" id="GO:0004803">
    <property type="term" value="F:transposase activity"/>
    <property type="evidence" value="ECO:0007669"/>
    <property type="project" value="InterPro"/>
</dbReference>
<keyword evidence="3" id="KW-0233">DNA recombination</keyword>
<evidence type="ECO:0000256" key="1">
    <source>
        <dbReference type="ARBA" id="ARBA00022578"/>
    </source>
</evidence>
<evidence type="ECO:0000256" key="2">
    <source>
        <dbReference type="ARBA" id="ARBA00023125"/>
    </source>
</evidence>
<dbReference type="Pfam" id="PF00872">
    <property type="entry name" value="Transposase_mut"/>
    <property type="match status" value="1"/>
</dbReference>
<proteinExistence type="predicted"/>
<evidence type="ECO:0008006" key="6">
    <source>
        <dbReference type="Google" id="ProtNLM"/>
    </source>
</evidence>
<sequence>MTYDELMSIVQTVVKYDENKYNSDLQYISIVPVTTCRTFIRNDDDVQFMLGEDRVIPQVCVSLIERAPGDALGEDIPHRKNTQQFQSLSRSKPLLTKRSGIEGRENMCGVPPEVADHADILGPQFDDVFGFQIEMNGKQYNHQYNEIYNDINNYHNTVPNVRLIHEMGNENNENDEEPALTERRIRHVHRFSSSAADIVGTSEIRGLFIAVDDTHLKGRFRGTMFVATAQDENEQGALGHIDDLVFISDRHASIEAGISKVFLYATHTICCWHFAKNIKKRYHRKDVASIMDKAARAYTELKYNQHMEELRILHKNAYDYVIDIGPHKWSRVHYPERRYRVMTINVVECINSCPKFARQLPLLTLAEFIRNMLH</sequence>
<dbReference type="AlphaFoldDB" id="A0AAD9TWV0"/>
<keyword evidence="5" id="KW-1185">Reference proteome</keyword>
<accession>A0AAD9TWV0</accession>
<dbReference type="PANTHER" id="PTHR31973">
    <property type="entry name" value="POLYPROTEIN, PUTATIVE-RELATED"/>
    <property type="match status" value="1"/>
</dbReference>
<dbReference type="InterPro" id="IPR001207">
    <property type="entry name" value="Transposase_mutator"/>
</dbReference>